<name>A0A5C3LDD5_COPMA</name>
<feature type="region of interest" description="Disordered" evidence="8">
    <location>
        <begin position="257"/>
        <end position="418"/>
    </location>
</feature>
<evidence type="ECO:0000256" key="1">
    <source>
        <dbReference type="ARBA" id="ARBA00004604"/>
    </source>
</evidence>
<gene>
    <name evidence="9" type="ORF">FA15DRAFT_662431</name>
</gene>
<proteinExistence type="inferred from homology"/>
<dbReference type="AlphaFoldDB" id="A0A5C3LDD5"/>
<evidence type="ECO:0000256" key="4">
    <source>
        <dbReference type="ARBA" id="ARBA00023242"/>
    </source>
</evidence>
<evidence type="ECO:0000256" key="8">
    <source>
        <dbReference type="SAM" id="MobiDB-lite"/>
    </source>
</evidence>
<dbReference type="STRING" id="230819.A0A5C3LDD5"/>
<dbReference type="GO" id="GO:0006364">
    <property type="term" value="P:rRNA processing"/>
    <property type="evidence" value="ECO:0007669"/>
    <property type="project" value="UniProtKB-KW"/>
</dbReference>
<feature type="compositionally biased region" description="Acidic residues" evidence="8">
    <location>
        <begin position="270"/>
        <end position="281"/>
    </location>
</feature>
<dbReference type="InterPro" id="IPR012173">
    <property type="entry name" value="Mpp10"/>
</dbReference>
<dbReference type="GO" id="GO:0034457">
    <property type="term" value="C:Mpp10 complex"/>
    <property type="evidence" value="ECO:0007669"/>
    <property type="project" value="UniProtKB-UniRule"/>
</dbReference>
<dbReference type="GO" id="GO:0005732">
    <property type="term" value="C:sno(s)RNA-containing ribonucleoprotein complex"/>
    <property type="evidence" value="ECO:0007669"/>
    <property type="project" value="UniProtKB-UniRule"/>
</dbReference>
<evidence type="ECO:0000256" key="3">
    <source>
        <dbReference type="ARBA" id="ARBA00022552"/>
    </source>
</evidence>
<keyword evidence="2 7" id="KW-0690">Ribosome biogenesis</keyword>
<evidence type="ECO:0000256" key="2">
    <source>
        <dbReference type="ARBA" id="ARBA00022517"/>
    </source>
</evidence>
<dbReference type="OrthoDB" id="445326at2759"/>
<accession>A0A5C3LDD5</accession>
<evidence type="ECO:0000256" key="6">
    <source>
        <dbReference type="ARBA" id="ARBA00029455"/>
    </source>
</evidence>
<feature type="region of interest" description="Disordered" evidence="8">
    <location>
        <begin position="66"/>
        <end position="87"/>
    </location>
</feature>
<feature type="compositionally biased region" description="Low complexity" evidence="8">
    <location>
        <begin position="369"/>
        <end position="381"/>
    </location>
</feature>
<keyword evidence="3 7" id="KW-0698">rRNA processing</keyword>
<comment type="function">
    <text evidence="7">Involved in nucleolar processing of pre-18S ribosomal RNA.</text>
</comment>
<evidence type="ECO:0000313" key="9">
    <source>
        <dbReference type="EMBL" id="TFK30473.1"/>
    </source>
</evidence>
<dbReference type="EMBL" id="ML210146">
    <property type="protein sequence ID" value="TFK30473.1"/>
    <property type="molecule type" value="Genomic_DNA"/>
</dbReference>
<evidence type="ECO:0000256" key="7">
    <source>
        <dbReference type="PIRNR" id="PIRNR017300"/>
    </source>
</evidence>
<keyword evidence="10" id="KW-1185">Reference proteome</keyword>
<reference evidence="9 10" key="1">
    <citation type="journal article" date="2019" name="Nat. Ecol. Evol.">
        <title>Megaphylogeny resolves global patterns of mushroom evolution.</title>
        <authorList>
            <person name="Varga T."/>
            <person name="Krizsan K."/>
            <person name="Foldi C."/>
            <person name="Dima B."/>
            <person name="Sanchez-Garcia M."/>
            <person name="Sanchez-Ramirez S."/>
            <person name="Szollosi G.J."/>
            <person name="Szarkandi J.G."/>
            <person name="Papp V."/>
            <person name="Albert L."/>
            <person name="Andreopoulos W."/>
            <person name="Angelini C."/>
            <person name="Antonin V."/>
            <person name="Barry K.W."/>
            <person name="Bougher N.L."/>
            <person name="Buchanan P."/>
            <person name="Buyck B."/>
            <person name="Bense V."/>
            <person name="Catcheside P."/>
            <person name="Chovatia M."/>
            <person name="Cooper J."/>
            <person name="Damon W."/>
            <person name="Desjardin D."/>
            <person name="Finy P."/>
            <person name="Geml J."/>
            <person name="Haridas S."/>
            <person name="Hughes K."/>
            <person name="Justo A."/>
            <person name="Karasinski D."/>
            <person name="Kautmanova I."/>
            <person name="Kiss B."/>
            <person name="Kocsube S."/>
            <person name="Kotiranta H."/>
            <person name="LaButti K.M."/>
            <person name="Lechner B.E."/>
            <person name="Liimatainen K."/>
            <person name="Lipzen A."/>
            <person name="Lukacs Z."/>
            <person name="Mihaltcheva S."/>
            <person name="Morgado L.N."/>
            <person name="Niskanen T."/>
            <person name="Noordeloos M.E."/>
            <person name="Ohm R.A."/>
            <person name="Ortiz-Santana B."/>
            <person name="Ovrebo C."/>
            <person name="Racz N."/>
            <person name="Riley R."/>
            <person name="Savchenko A."/>
            <person name="Shiryaev A."/>
            <person name="Soop K."/>
            <person name="Spirin V."/>
            <person name="Szebenyi C."/>
            <person name="Tomsovsky M."/>
            <person name="Tulloss R.E."/>
            <person name="Uehling J."/>
            <person name="Grigoriev I.V."/>
            <person name="Vagvolgyi C."/>
            <person name="Papp T."/>
            <person name="Martin F.M."/>
            <person name="Miettinen O."/>
            <person name="Hibbett D.S."/>
            <person name="Nagy L.G."/>
        </authorList>
    </citation>
    <scope>NUCLEOTIDE SEQUENCE [LARGE SCALE GENOMIC DNA]</scope>
    <source>
        <strain evidence="9 10">CBS 121175</strain>
    </source>
</reference>
<organism evidence="9 10">
    <name type="scientific">Coprinopsis marcescibilis</name>
    <name type="common">Agaric fungus</name>
    <name type="synonym">Psathyrella marcescibilis</name>
    <dbReference type="NCBI Taxonomy" id="230819"/>
    <lineage>
        <taxon>Eukaryota</taxon>
        <taxon>Fungi</taxon>
        <taxon>Dikarya</taxon>
        <taxon>Basidiomycota</taxon>
        <taxon>Agaricomycotina</taxon>
        <taxon>Agaricomycetes</taxon>
        <taxon>Agaricomycetidae</taxon>
        <taxon>Agaricales</taxon>
        <taxon>Agaricineae</taxon>
        <taxon>Psathyrellaceae</taxon>
        <taxon>Coprinopsis</taxon>
    </lineage>
</organism>
<feature type="compositionally biased region" description="Acidic residues" evidence="8">
    <location>
        <begin position="397"/>
        <end position="406"/>
    </location>
</feature>
<dbReference type="GO" id="GO:0032040">
    <property type="term" value="C:small-subunit processome"/>
    <property type="evidence" value="ECO:0007669"/>
    <property type="project" value="TreeGrafter"/>
</dbReference>
<keyword evidence="4 7" id="KW-0539">Nucleus</keyword>
<dbReference type="Pfam" id="PF04006">
    <property type="entry name" value="Mpp10"/>
    <property type="match status" value="1"/>
</dbReference>
<protein>
    <recommendedName>
        <fullName evidence="7">U3 small nucleolar ribonucleoprotein protein MPP10</fullName>
    </recommendedName>
</protein>
<dbReference type="PIRSF" id="PIRSF017300">
    <property type="entry name" value="snoRNP_Mpp10"/>
    <property type="match status" value="1"/>
</dbReference>
<comment type="subcellular location">
    <subcellularLocation>
        <location evidence="1 7">Nucleus</location>
        <location evidence="1 7">Nucleolus</location>
    </subcellularLocation>
</comment>
<sequence>MSFASETALSDLTRHLENTAEFALGSEAITDAALKAAKTVFDASLRSEPDSIKHVNDLFASLTPLRAPKTRSQSQSKSAKQPQSAHTTFRATPLASLFVDGLEEEQVWAQLDLRTQHLCELLDVVLEGELVSQDSGDEDEDFRKSLQTAGFSIDDSDSEEDSGSEDEDSHSDEDSSQDDVAIDGGDDSMDDVNGFEETLGEDEDEGSEDRDEGPQYETLREEVAPTISQFRKRKRGASQVDDDFFDLTAFNSEVDKAEAKRSTRGHLAAEDESDDESDLDSVDLFAPVGDDIEAEEEDDDNTKELFYADFFEPPQKAGPSKATGKVRFHEEVRVKKIQPSAKKNVVRKKQRDNTELKTNSLEEDEESDVGSLSEGDSSSSEQGNVRSTIERLKDDLFADEDGEEPQTDMSTHQKRLATLQQQISEFETENVSRKDWTLMGEADTRSRPQNSLLEEDLEFERAMKSAPVITEEKVQSLEDVIKARILEDRFDDVVRLRPVDDKAFLPSRILELQDTKSTQSLAQIYENEYMAGDESGKTDDRDGKLKKEHEELDALWDKISEKLDALSNAYFVPKQPKSIISTVSDVSATTMESALPTAKSANSMLAPEEIFSAETSHIRSKSELTPLEKRALRTKERKLKKKQRSLLDNTIDKVAKARSIGGVKKQKQAALEKIVKSGKGVTVVGKSAKDLKTKKRHKSS</sequence>
<dbReference type="PANTHER" id="PTHR17039">
    <property type="entry name" value="U3 SMALL NUCLEOLAR RIBONUCLEOPROTEIN PROTEIN MPP10"/>
    <property type="match status" value="1"/>
</dbReference>
<dbReference type="Proteomes" id="UP000307440">
    <property type="component" value="Unassembled WGS sequence"/>
</dbReference>
<feature type="compositionally biased region" description="Acidic residues" evidence="8">
    <location>
        <begin position="290"/>
        <end position="301"/>
    </location>
</feature>
<feature type="compositionally biased region" description="Acidic residues" evidence="8">
    <location>
        <begin position="154"/>
        <end position="211"/>
    </location>
</feature>
<feature type="region of interest" description="Disordered" evidence="8">
    <location>
        <begin position="149"/>
        <end position="237"/>
    </location>
</feature>
<comment type="similarity">
    <text evidence="6 7">Belongs to the MPP10 family.</text>
</comment>
<evidence type="ECO:0000313" key="10">
    <source>
        <dbReference type="Proteomes" id="UP000307440"/>
    </source>
</evidence>
<feature type="compositionally biased region" description="Low complexity" evidence="8">
    <location>
        <begin position="72"/>
        <end position="85"/>
    </location>
</feature>
<keyword evidence="5 7" id="KW-0687">Ribonucleoprotein</keyword>
<evidence type="ECO:0000256" key="5">
    <source>
        <dbReference type="ARBA" id="ARBA00023274"/>
    </source>
</evidence>
<dbReference type="PANTHER" id="PTHR17039:SF0">
    <property type="entry name" value="U3 SMALL NUCLEOLAR RIBONUCLEOPROTEIN PROTEIN MPP10"/>
    <property type="match status" value="1"/>
</dbReference>